<dbReference type="AlphaFoldDB" id="A0A5D6W3R9"/>
<dbReference type="RefSeq" id="WP_149171347.1">
    <property type="nucleotide sequence ID" value="NZ_VTOY01000004.1"/>
</dbReference>
<accession>A0A5D6W3R9</accession>
<comment type="caution">
    <text evidence="1">The sequence shown here is derived from an EMBL/GenBank/DDBJ whole genome shotgun (WGS) entry which is preliminary data.</text>
</comment>
<organism evidence="1 2">
    <name type="scientific">Selenomonas ruminis</name>
    <dbReference type="NCBI Taxonomy" id="2593411"/>
    <lineage>
        <taxon>Bacteria</taxon>
        <taxon>Bacillati</taxon>
        <taxon>Bacillota</taxon>
        <taxon>Negativicutes</taxon>
        <taxon>Selenomonadales</taxon>
        <taxon>Selenomonadaceae</taxon>
        <taxon>Selenomonas</taxon>
    </lineage>
</organism>
<protein>
    <submittedName>
        <fullName evidence="1">Uncharacterized protein</fullName>
    </submittedName>
</protein>
<evidence type="ECO:0000313" key="1">
    <source>
        <dbReference type="EMBL" id="TYZ22953.1"/>
    </source>
</evidence>
<proteinExistence type="predicted"/>
<keyword evidence="2" id="KW-1185">Reference proteome</keyword>
<dbReference type="Proteomes" id="UP000323646">
    <property type="component" value="Unassembled WGS sequence"/>
</dbReference>
<dbReference type="OrthoDB" id="1996910at2"/>
<dbReference type="EMBL" id="VTOY01000004">
    <property type="protein sequence ID" value="TYZ22953.1"/>
    <property type="molecule type" value="Genomic_DNA"/>
</dbReference>
<reference evidence="1 2" key="1">
    <citation type="submission" date="2019-08" db="EMBL/GenBank/DDBJ databases">
        <title>Selenomonas sp. mPRGC5 and Selenomonas sp. mPRGC8 isolated from ruminal fluid of dairy goat (Capra hircus).</title>
        <authorList>
            <person name="Poothong S."/>
            <person name="Nuengjamnong C."/>
            <person name="Tanasupawat S."/>
        </authorList>
    </citation>
    <scope>NUCLEOTIDE SEQUENCE [LARGE SCALE GENOMIC DNA]</scope>
    <source>
        <strain evidence="2">mPRGC5</strain>
    </source>
</reference>
<evidence type="ECO:0000313" key="2">
    <source>
        <dbReference type="Proteomes" id="UP000323646"/>
    </source>
</evidence>
<name>A0A5D6W3R9_9FIRM</name>
<gene>
    <name evidence="1" type="ORF">FZ040_06970</name>
</gene>
<sequence length="270" mass="31146">MTKEKYALLDTDFISKTHRIRKDNQNKMIDRIMEMPGYRFYCHEQIRIELLRHNSGNSPEWLEAKISDGYVRCMSDEEIIAELHKIYSDSAEAMYASMLKNGCEAYKSGYFEENFIRLKALDYLSISQESFLQELKADCDGIGEGKNLGELKSYVLLQVLSIRLGKQIYVFCSDDKNARAGIVSLGSARCISVLSAFMRLYQDGVLLRADAEPYIQAYLSECKKHNQLTFRVHDASKQMQMCKVPCEQVIEEMYAGKLELLQNGNLRYKQ</sequence>